<dbReference type="EMBL" id="CATQJL010000001">
    <property type="protein sequence ID" value="CAJ0591356.1"/>
    <property type="molecule type" value="Genomic_DNA"/>
</dbReference>
<dbReference type="Proteomes" id="UP001176961">
    <property type="component" value="Unassembled WGS sequence"/>
</dbReference>
<protein>
    <submittedName>
        <fullName evidence="1">Uncharacterized protein</fullName>
    </submittedName>
</protein>
<organism evidence="1 2">
    <name type="scientific">Cylicocyclus nassatus</name>
    <name type="common">Nematode worm</name>
    <dbReference type="NCBI Taxonomy" id="53992"/>
    <lineage>
        <taxon>Eukaryota</taxon>
        <taxon>Metazoa</taxon>
        <taxon>Ecdysozoa</taxon>
        <taxon>Nematoda</taxon>
        <taxon>Chromadorea</taxon>
        <taxon>Rhabditida</taxon>
        <taxon>Rhabditina</taxon>
        <taxon>Rhabditomorpha</taxon>
        <taxon>Strongyloidea</taxon>
        <taxon>Strongylidae</taxon>
        <taxon>Cylicocyclus</taxon>
    </lineage>
</organism>
<comment type="caution">
    <text evidence="1">The sequence shown here is derived from an EMBL/GenBank/DDBJ whole genome shotgun (WGS) entry which is preliminary data.</text>
</comment>
<accession>A0AA36DPD1</accession>
<gene>
    <name evidence="1" type="ORF">CYNAS_LOCUS3339</name>
</gene>
<evidence type="ECO:0000313" key="2">
    <source>
        <dbReference type="Proteomes" id="UP001176961"/>
    </source>
</evidence>
<reference evidence="1" key="1">
    <citation type="submission" date="2023-07" db="EMBL/GenBank/DDBJ databases">
        <authorList>
            <consortium name="CYATHOMIX"/>
        </authorList>
    </citation>
    <scope>NUCLEOTIDE SEQUENCE</scope>
    <source>
        <strain evidence="1">N/A</strain>
    </source>
</reference>
<keyword evidence="2" id="KW-1185">Reference proteome</keyword>
<proteinExistence type="predicted"/>
<evidence type="ECO:0000313" key="1">
    <source>
        <dbReference type="EMBL" id="CAJ0591356.1"/>
    </source>
</evidence>
<name>A0AA36DPD1_CYLNA</name>
<dbReference type="AlphaFoldDB" id="A0AA36DPD1"/>
<sequence length="99" mass="10883">MLGITSVAATLRSILPPNGNISNELSTALMSLGSSIDHLRNKQEAMAKDLELVRKLARSNWLLIINLPLPFGVSKIQAVQNLFTTLGYAKPYSMRIEIC</sequence>